<dbReference type="RefSeq" id="WP_183773467.1">
    <property type="nucleotide sequence ID" value="NZ_JACIDK010000003.1"/>
</dbReference>
<evidence type="ECO:0000313" key="2">
    <source>
        <dbReference type="EMBL" id="MBB3891935.1"/>
    </source>
</evidence>
<dbReference type="PANTHER" id="PTHR43792:SF1">
    <property type="entry name" value="N-ACETYLTRANSFERASE DOMAIN-CONTAINING PROTEIN"/>
    <property type="match status" value="1"/>
</dbReference>
<dbReference type="Pfam" id="PF13302">
    <property type="entry name" value="Acetyltransf_3"/>
    <property type="match status" value="1"/>
</dbReference>
<keyword evidence="3" id="KW-1185">Reference proteome</keyword>
<organism evidence="2 3">
    <name type="scientific">Phenylobacterium haematophilum</name>
    <dbReference type="NCBI Taxonomy" id="98513"/>
    <lineage>
        <taxon>Bacteria</taxon>
        <taxon>Pseudomonadati</taxon>
        <taxon>Pseudomonadota</taxon>
        <taxon>Alphaproteobacteria</taxon>
        <taxon>Caulobacterales</taxon>
        <taxon>Caulobacteraceae</taxon>
        <taxon>Phenylobacterium</taxon>
    </lineage>
</organism>
<feature type="domain" description="N-acetyltransferase" evidence="1">
    <location>
        <begin position="11"/>
        <end position="167"/>
    </location>
</feature>
<comment type="caution">
    <text evidence="2">The sequence shown here is derived from an EMBL/GenBank/DDBJ whole genome shotgun (WGS) entry which is preliminary data.</text>
</comment>
<dbReference type="EMBL" id="JACIDK010000003">
    <property type="protein sequence ID" value="MBB3891935.1"/>
    <property type="molecule type" value="Genomic_DNA"/>
</dbReference>
<dbReference type="PROSITE" id="PS51186">
    <property type="entry name" value="GNAT"/>
    <property type="match status" value="1"/>
</dbReference>
<dbReference type="SUPFAM" id="SSF55729">
    <property type="entry name" value="Acyl-CoA N-acyltransferases (Nat)"/>
    <property type="match status" value="1"/>
</dbReference>
<dbReference type="GO" id="GO:0016747">
    <property type="term" value="F:acyltransferase activity, transferring groups other than amino-acyl groups"/>
    <property type="evidence" value="ECO:0007669"/>
    <property type="project" value="InterPro"/>
</dbReference>
<name>A0A839ZZ85_9CAUL</name>
<dbReference type="InterPro" id="IPR016181">
    <property type="entry name" value="Acyl_CoA_acyltransferase"/>
</dbReference>
<accession>A0A839ZZ85</accession>
<sequence>MVQPHFTTDRLILRPRQASDLEDSVAINRDPEVMRYLGAVWPPERQRAHLSAQIDTDFGDGLGYWSVFEQAAPDRMLGWALLTPLPGTDDVQIGYRLRRDAWGRGIATEAGARLMDHAFAGIGLPALAASVHPDNLGSQRVLAKLGFADAGTYEAGGKIERLYRRLA</sequence>
<protein>
    <submittedName>
        <fullName evidence="2">RimJ/RimL family protein N-acetyltransferase</fullName>
    </submittedName>
</protein>
<gene>
    <name evidence="2" type="ORF">GGQ61_002663</name>
</gene>
<dbReference type="Gene3D" id="3.40.630.30">
    <property type="match status" value="1"/>
</dbReference>
<dbReference type="Proteomes" id="UP000530564">
    <property type="component" value="Unassembled WGS sequence"/>
</dbReference>
<evidence type="ECO:0000259" key="1">
    <source>
        <dbReference type="PROSITE" id="PS51186"/>
    </source>
</evidence>
<proteinExistence type="predicted"/>
<keyword evidence="2" id="KW-0808">Transferase</keyword>
<dbReference type="InterPro" id="IPR051531">
    <property type="entry name" value="N-acetyltransferase"/>
</dbReference>
<dbReference type="AlphaFoldDB" id="A0A839ZZ85"/>
<dbReference type="PANTHER" id="PTHR43792">
    <property type="entry name" value="GNAT FAMILY, PUTATIVE (AFU_ORTHOLOGUE AFUA_3G00765)-RELATED-RELATED"/>
    <property type="match status" value="1"/>
</dbReference>
<reference evidence="2 3" key="1">
    <citation type="submission" date="2020-08" db="EMBL/GenBank/DDBJ databases">
        <title>Genomic Encyclopedia of Type Strains, Phase IV (KMG-IV): sequencing the most valuable type-strain genomes for metagenomic binning, comparative biology and taxonomic classification.</title>
        <authorList>
            <person name="Goeker M."/>
        </authorList>
    </citation>
    <scope>NUCLEOTIDE SEQUENCE [LARGE SCALE GENOMIC DNA]</scope>
    <source>
        <strain evidence="2 3">DSM 21793</strain>
    </source>
</reference>
<evidence type="ECO:0000313" key="3">
    <source>
        <dbReference type="Proteomes" id="UP000530564"/>
    </source>
</evidence>
<dbReference type="InterPro" id="IPR000182">
    <property type="entry name" value="GNAT_dom"/>
</dbReference>